<evidence type="ECO:0000256" key="1">
    <source>
        <dbReference type="SAM" id="Coils"/>
    </source>
</evidence>
<sequence>MKRLPRVPTKEQRFYGYASKRVSKHDVYSTKRILVVTNVKVKEWYGHGHLDEIEVRRLDQQLYKFIEGDFPRLHLHDIEDMLILPVQNRLFNLKGDVIVHLAAALQSYQKKFNISRPMTHKDGITDLKPYSAYSNPQGFIYVDKLGSNKLMCSYELYKFSDGKLISLRDTLKDMANNLEMGYTSVMPRRRQSNLDKKRISKDTLWSSVVPLEEDSSVGVLLLANIALHWPTDKSRISLAAFACFFIQSFIFALLRVDSSSRMELYIENRENGRMILNSVQNGPLVWPTVVQEDGTTRTKKYEELSVAEKLQADYIVVPVFTQGDDLIAYLNKEMAFLTAVASSRVTVQQVQGRQGQSYAGTGYKGNATSFRGNNAGGQAREKAMLAEAQESSQILDEEQLAFLADIGIPDGQAAQTTIPNNAAFQTEDLDVYDSDCDDVSTTQAVMMANLSKYGSDVISEEKDNQEKNNESLTAELERYKEQVKTFEQRFNIDLSTREKMIDSQMDDMIKEKLAFKQQIDSLEQNLSNQIKEKESLLQTFTIFKNESKEKESKYMDKEIDLENKIKEIDNIVYKVGQSAQTVHIVMSSQHAVIPVIDDEETLILDELNRLSEDFGKRFVPQQELSAEQAFWLQTSHPNTDQSATLPVKIKAPRNFLSLVPVFTQGDDPIARLNKVMAFLSAVAASRFPSTNNQLRTSSNSRQQATIQDGRVTVQQVKGRQCIQPKRLRNAAWFKDKVMLAKAQESGQILDKEQLTFLVDPGIPDFQATQTTIPNNDAF</sequence>
<proteinExistence type="predicted"/>
<accession>A0ABQ5EB83</accession>
<evidence type="ECO:0000313" key="3">
    <source>
        <dbReference type="Proteomes" id="UP001151760"/>
    </source>
</evidence>
<reference evidence="2" key="2">
    <citation type="submission" date="2022-01" db="EMBL/GenBank/DDBJ databases">
        <authorList>
            <person name="Yamashiro T."/>
            <person name="Shiraishi A."/>
            <person name="Satake H."/>
            <person name="Nakayama K."/>
        </authorList>
    </citation>
    <scope>NUCLEOTIDE SEQUENCE</scope>
</reference>
<name>A0ABQ5EB83_9ASTR</name>
<keyword evidence="3" id="KW-1185">Reference proteome</keyword>
<evidence type="ECO:0000313" key="2">
    <source>
        <dbReference type="EMBL" id="GJT47832.1"/>
    </source>
</evidence>
<dbReference type="EMBL" id="BQNB010016102">
    <property type="protein sequence ID" value="GJT47832.1"/>
    <property type="molecule type" value="Genomic_DNA"/>
</dbReference>
<dbReference type="Proteomes" id="UP001151760">
    <property type="component" value="Unassembled WGS sequence"/>
</dbReference>
<keyword evidence="1" id="KW-0175">Coiled coil</keyword>
<reference evidence="2" key="1">
    <citation type="journal article" date="2022" name="Int. J. Mol. Sci.">
        <title>Draft Genome of Tanacetum Coccineum: Genomic Comparison of Closely Related Tanacetum-Family Plants.</title>
        <authorList>
            <person name="Yamashiro T."/>
            <person name="Shiraishi A."/>
            <person name="Nakayama K."/>
            <person name="Satake H."/>
        </authorList>
    </citation>
    <scope>NUCLEOTIDE SEQUENCE</scope>
</reference>
<protein>
    <submittedName>
        <fullName evidence="2">Uncharacterized protein</fullName>
    </submittedName>
</protein>
<comment type="caution">
    <text evidence="2">The sequence shown here is derived from an EMBL/GenBank/DDBJ whole genome shotgun (WGS) entry which is preliminary data.</text>
</comment>
<organism evidence="2 3">
    <name type="scientific">Tanacetum coccineum</name>
    <dbReference type="NCBI Taxonomy" id="301880"/>
    <lineage>
        <taxon>Eukaryota</taxon>
        <taxon>Viridiplantae</taxon>
        <taxon>Streptophyta</taxon>
        <taxon>Embryophyta</taxon>
        <taxon>Tracheophyta</taxon>
        <taxon>Spermatophyta</taxon>
        <taxon>Magnoliopsida</taxon>
        <taxon>eudicotyledons</taxon>
        <taxon>Gunneridae</taxon>
        <taxon>Pentapetalae</taxon>
        <taxon>asterids</taxon>
        <taxon>campanulids</taxon>
        <taxon>Asterales</taxon>
        <taxon>Asteraceae</taxon>
        <taxon>Asteroideae</taxon>
        <taxon>Anthemideae</taxon>
        <taxon>Anthemidinae</taxon>
        <taxon>Tanacetum</taxon>
    </lineage>
</organism>
<feature type="coiled-coil region" evidence="1">
    <location>
        <begin position="455"/>
        <end position="539"/>
    </location>
</feature>
<gene>
    <name evidence="2" type="ORF">Tco_0973989</name>
</gene>